<dbReference type="InterPro" id="IPR001680">
    <property type="entry name" value="WD40_rpt"/>
</dbReference>
<organism evidence="8 9">
    <name type="scientific">Puccinia triticina</name>
    <dbReference type="NCBI Taxonomy" id="208348"/>
    <lineage>
        <taxon>Eukaryota</taxon>
        <taxon>Fungi</taxon>
        <taxon>Dikarya</taxon>
        <taxon>Basidiomycota</taxon>
        <taxon>Pucciniomycotina</taxon>
        <taxon>Pucciniomycetes</taxon>
        <taxon>Pucciniales</taxon>
        <taxon>Pucciniaceae</taxon>
        <taxon>Puccinia</taxon>
    </lineage>
</organism>
<dbReference type="InterPro" id="IPR015943">
    <property type="entry name" value="WD40/YVTN_repeat-like_dom_sf"/>
</dbReference>
<comment type="subcellular location">
    <subcellularLocation>
        <location evidence="1">Nucleus</location>
        <location evidence="1">Nucleolus</location>
    </subcellularLocation>
</comment>
<protein>
    <recommendedName>
        <fullName evidence="7">NLE domain-containing protein</fullName>
    </recommendedName>
</protein>
<evidence type="ECO:0000313" key="8">
    <source>
        <dbReference type="EMBL" id="WAQ83262.1"/>
    </source>
</evidence>
<reference evidence="8" key="1">
    <citation type="submission" date="2022-10" db="EMBL/GenBank/DDBJ databases">
        <title>Puccinia triticina Genome sequencing and assembly.</title>
        <authorList>
            <person name="Li C."/>
        </authorList>
    </citation>
    <scope>NUCLEOTIDE SEQUENCE</scope>
    <source>
        <strain evidence="8">Pt15</strain>
    </source>
</reference>
<dbReference type="Pfam" id="PF00400">
    <property type="entry name" value="WD40"/>
    <property type="match status" value="4"/>
</dbReference>
<evidence type="ECO:0000313" key="9">
    <source>
        <dbReference type="Proteomes" id="UP001164743"/>
    </source>
</evidence>
<dbReference type="PROSITE" id="PS00678">
    <property type="entry name" value="WD_REPEATS_1"/>
    <property type="match status" value="1"/>
</dbReference>
<evidence type="ECO:0000256" key="3">
    <source>
        <dbReference type="ARBA" id="ARBA00022737"/>
    </source>
</evidence>
<dbReference type="InterPro" id="IPR019775">
    <property type="entry name" value="WD40_repeat_CS"/>
</dbReference>
<dbReference type="GeneID" id="77808513"/>
<keyword evidence="2 5" id="KW-0853">WD repeat</keyword>
<proteinExistence type="predicted"/>
<gene>
    <name evidence="8" type="ORF">PtA15_3A631</name>
</gene>
<feature type="repeat" description="WD" evidence="5">
    <location>
        <begin position="154"/>
        <end position="202"/>
    </location>
</feature>
<dbReference type="Gene3D" id="2.130.10.10">
    <property type="entry name" value="YVTN repeat-like/Quinoprotein amine dehydrogenase"/>
    <property type="match status" value="1"/>
</dbReference>
<dbReference type="PANTHER" id="PTHR19855">
    <property type="entry name" value="WD40 REPEAT PROTEIN 12, 37"/>
    <property type="match status" value="1"/>
</dbReference>
<dbReference type="Proteomes" id="UP001164743">
    <property type="component" value="Chromosome 3A"/>
</dbReference>
<dbReference type="EMBL" id="CP110423">
    <property type="protein sequence ID" value="WAQ83262.1"/>
    <property type="molecule type" value="Genomic_DNA"/>
</dbReference>
<dbReference type="PANTHER" id="PTHR19855:SF11">
    <property type="entry name" value="RIBOSOME BIOGENESIS PROTEIN WDR12"/>
    <property type="match status" value="1"/>
</dbReference>
<sequence length="394" mass="44000">MALTAIQSESITSTTAQKQQTMITVRLTTKSIRYSIPNAKYLVPSDWKRFQLSQLINKVLQLDQPVPFDFVVNDQLLRTSVKSFIDSRGLSTESVLEIEYLESVLPPKFIQSLEHDDWISDLSISKQGTFLTASYDSNLRLFSASDSTKPVLTISGHEQPVLSVSWINGPTKDSSGPSRIASGGLDRVVKIWEISSSETNLLQLEQSYSYKNTHVLPLHKSPVSTIQSCEHDQSAGQLLTGDWEGVLALWDLSSSIGDRQTEPENAEFPNEDPRNLKRRKKNQNLKSSGSSVISKQPVQVVSAHQSKISRAIFSKSDSNKVFTASHDHTVKRFDLETGLEEWSKLAGPEKCLLDIDECQGREGLLVTGCMDRTICFWDCRDGKVQIAYSGHQAY</sequence>
<evidence type="ECO:0000256" key="2">
    <source>
        <dbReference type="ARBA" id="ARBA00022574"/>
    </source>
</evidence>
<evidence type="ECO:0000256" key="4">
    <source>
        <dbReference type="ARBA" id="ARBA00023242"/>
    </source>
</evidence>
<feature type="region of interest" description="Disordered" evidence="6">
    <location>
        <begin position="258"/>
        <end position="293"/>
    </location>
</feature>
<dbReference type="Pfam" id="PF08154">
    <property type="entry name" value="NLE"/>
    <property type="match status" value="1"/>
</dbReference>
<keyword evidence="3" id="KW-0677">Repeat</keyword>
<accession>A0ABY7CKC0</accession>
<dbReference type="RefSeq" id="XP_053018817.1">
    <property type="nucleotide sequence ID" value="XM_053167618.1"/>
</dbReference>
<evidence type="ECO:0000259" key="7">
    <source>
        <dbReference type="Pfam" id="PF08154"/>
    </source>
</evidence>
<keyword evidence="9" id="KW-1185">Reference proteome</keyword>
<dbReference type="InterPro" id="IPR012972">
    <property type="entry name" value="NLE"/>
</dbReference>
<evidence type="ECO:0000256" key="1">
    <source>
        <dbReference type="ARBA" id="ARBA00004604"/>
    </source>
</evidence>
<feature type="domain" description="NLE" evidence="7">
    <location>
        <begin position="23"/>
        <end position="85"/>
    </location>
</feature>
<dbReference type="InterPro" id="IPR036322">
    <property type="entry name" value="WD40_repeat_dom_sf"/>
</dbReference>
<dbReference type="SMART" id="SM00320">
    <property type="entry name" value="WD40"/>
    <property type="match status" value="5"/>
</dbReference>
<evidence type="ECO:0000256" key="6">
    <source>
        <dbReference type="SAM" id="MobiDB-lite"/>
    </source>
</evidence>
<keyword evidence="4" id="KW-0539">Nucleus</keyword>
<dbReference type="PROSITE" id="PS50082">
    <property type="entry name" value="WD_REPEATS_2"/>
    <property type="match status" value="1"/>
</dbReference>
<evidence type="ECO:0000256" key="5">
    <source>
        <dbReference type="PROSITE-ProRule" id="PRU00221"/>
    </source>
</evidence>
<name>A0ABY7CKC0_9BASI</name>
<dbReference type="SUPFAM" id="SSF50978">
    <property type="entry name" value="WD40 repeat-like"/>
    <property type="match status" value="1"/>
</dbReference>